<evidence type="ECO:0000313" key="2">
    <source>
        <dbReference type="Proteomes" id="UP000244932"/>
    </source>
</evidence>
<dbReference type="InterPro" id="IPR009367">
    <property type="entry name" value="Elm1-like"/>
</dbReference>
<evidence type="ECO:0008006" key="3">
    <source>
        <dbReference type="Google" id="ProtNLM"/>
    </source>
</evidence>
<dbReference type="RefSeq" id="WP_162844917.1">
    <property type="nucleotide sequence ID" value="NZ_OMKW01000003.1"/>
</dbReference>
<sequence>MAERQRIWILTDGKIGDLVQCRGVARRLDGEVTERVVSPGKPWVWLAPRGPVPPAERIGQPDSPIAPPFPDVLIASGRRTVPYIRAVKRASPGTFTVFLKDPRIQPVELDMIWAPVHDGLSGARVMSTDTGPHPFTPDVLAEARARGQDRFGALPRPLTGVILGGRTGTVKYESAESLRAAEAICAAIGAGTAVVVPSRRTPDALREAVASALPGQWHWDGSGENPYLDILTNADRLIVTGDSHNMVSEASMFGVPLHVFRPKGLSRKLDRFLDRMAERGALRDLRDGGEDFQASAVDASAEIAEEIRRRIAAH</sequence>
<evidence type="ECO:0000313" key="1">
    <source>
        <dbReference type="EMBL" id="SPF30485.1"/>
    </source>
</evidence>
<keyword evidence="2" id="KW-1185">Reference proteome</keyword>
<dbReference type="PANTHER" id="PTHR33986:SF15">
    <property type="entry name" value="MITOCHONDRIAL FISSION PROTEIN ELM1"/>
    <property type="match status" value="1"/>
</dbReference>
<dbReference type="Proteomes" id="UP000244932">
    <property type="component" value="Unassembled WGS sequence"/>
</dbReference>
<accession>A0A2R8AEJ7</accession>
<dbReference type="Pfam" id="PF06258">
    <property type="entry name" value="Mito_fiss_Elm1"/>
    <property type="match status" value="1"/>
</dbReference>
<dbReference type="AlphaFoldDB" id="A0A2R8AEJ7"/>
<organism evidence="1 2">
    <name type="scientific">Pontivivens insulae</name>
    <dbReference type="NCBI Taxonomy" id="1639689"/>
    <lineage>
        <taxon>Bacteria</taxon>
        <taxon>Pseudomonadati</taxon>
        <taxon>Pseudomonadota</taxon>
        <taxon>Alphaproteobacteria</taxon>
        <taxon>Rhodobacterales</taxon>
        <taxon>Paracoccaceae</taxon>
        <taxon>Pontivivens</taxon>
    </lineage>
</organism>
<gene>
    <name evidence="1" type="ORF">POI8812_02823</name>
</gene>
<name>A0A2R8AEJ7_9RHOB</name>
<dbReference type="PANTHER" id="PTHR33986">
    <property type="entry name" value="OS02G0535700 PROTEIN"/>
    <property type="match status" value="1"/>
</dbReference>
<reference evidence="1 2" key="1">
    <citation type="submission" date="2018-03" db="EMBL/GenBank/DDBJ databases">
        <authorList>
            <person name="Keele B.F."/>
        </authorList>
    </citation>
    <scope>NUCLEOTIDE SEQUENCE [LARGE SCALE GENOMIC DNA]</scope>
    <source>
        <strain evidence="1 2">CeCT 8812</strain>
    </source>
</reference>
<protein>
    <recommendedName>
        <fullName evidence="3">Nucleoside-diphosphate sugar epimerase</fullName>
    </recommendedName>
</protein>
<proteinExistence type="predicted"/>
<dbReference type="EMBL" id="OMKW01000003">
    <property type="protein sequence ID" value="SPF30485.1"/>
    <property type="molecule type" value="Genomic_DNA"/>
</dbReference>